<comment type="subcellular location">
    <subcellularLocation>
        <location evidence="1">Membrane</location>
        <topology evidence="1">Multi-pass membrane protein</topology>
    </subcellularLocation>
</comment>
<organism evidence="6 7">
    <name type="scientific">Brachybacterium equifaecis</name>
    <dbReference type="NCBI Taxonomy" id="2910770"/>
    <lineage>
        <taxon>Bacteria</taxon>
        <taxon>Bacillati</taxon>
        <taxon>Actinomycetota</taxon>
        <taxon>Actinomycetes</taxon>
        <taxon>Micrococcales</taxon>
        <taxon>Dermabacteraceae</taxon>
        <taxon>Brachybacterium</taxon>
    </lineage>
</organism>
<feature type="transmembrane region" description="Helical" evidence="5">
    <location>
        <begin position="32"/>
        <end position="53"/>
    </location>
</feature>
<keyword evidence="3 5" id="KW-1133">Transmembrane helix</keyword>
<feature type="transmembrane region" description="Helical" evidence="5">
    <location>
        <begin position="217"/>
        <end position="239"/>
    </location>
</feature>
<feature type="transmembrane region" description="Helical" evidence="5">
    <location>
        <begin position="251"/>
        <end position="270"/>
    </location>
</feature>
<evidence type="ECO:0000256" key="4">
    <source>
        <dbReference type="ARBA" id="ARBA00023136"/>
    </source>
</evidence>
<gene>
    <name evidence="6" type="primary">zupT</name>
    <name evidence="6" type="ORF">Bequi_04600</name>
</gene>
<evidence type="ECO:0000256" key="1">
    <source>
        <dbReference type="ARBA" id="ARBA00004141"/>
    </source>
</evidence>
<evidence type="ECO:0000313" key="7">
    <source>
        <dbReference type="Proteomes" id="UP001203761"/>
    </source>
</evidence>
<dbReference type="RefSeq" id="WP_249736795.1">
    <property type="nucleotide sequence ID" value="NZ_JAKNCJ010000002.1"/>
</dbReference>
<keyword evidence="2 5" id="KW-0812">Transmembrane</keyword>
<keyword evidence="7" id="KW-1185">Reference proteome</keyword>
<protein>
    <submittedName>
        <fullName evidence="6">Zinc transporter ZupT</fullName>
    </submittedName>
</protein>
<accession>A0ABT0QZL9</accession>
<dbReference type="InterPro" id="IPR003689">
    <property type="entry name" value="ZIP"/>
</dbReference>
<evidence type="ECO:0000313" key="6">
    <source>
        <dbReference type="EMBL" id="MCL6422673.1"/>
    </source>
</evidence>
<evidence type="ECO:0000256" key="3">
    <source>
        <dbReference type="ARBA" id="ARBA00022989"/>
    </source>
</evidence>
<dbReference type="Proteomes" id="UP001203761">
    <property type="component" value="Unassembled WGS sequence"/>
</dbReference>
<dbReference type="EMBL" id="JAKNCJ010000002">
    <property type="protein sequence ID" value="MCL6422673.1"/>
    <property type="molecule type" value="Genomic_DNA"/>
</dbReference>
<sequence length="271" mass="27061">MLLALLLTVLAGGATSVGAAIALIGSGTSDRFLAAGLGFSAGVMLYVSFAELLPQGAAVLSGAGPGETATRAGTAWAAASFFAGMILVAALSRLVPQRMPRAVGGASAEAPGLPAAERARRARLLRTGALTAAVLALHNLPEGFATFVAALQSPRVAVPVVIAIALHNIPEGIAVAIPVRRATGSRRRAFWLATASGMAEPVGAVIGWLLLSRWLEGPALGAVLAAVAGVMVLISLDELLPSAEESGEHGVVVGALITGMAVMAGSLLLLG</sequence>
<reference evidence="6" key="1">
    <citation type="submission" date="2022-02" db="EMBL/GenBank/DDBJ databases">
        <authorList>
            <person name="Lee M."/>
            <person name="Kim S.-J."/>
            <person name="Jung M.-Y."/>
        </authorList>
    </citation>
    <scope>NUCLEOTIDE SEQUENCE</scope>
    <source>
        <strain evidence="6">JHP9</strain>
    </source>
</reference>
<evidence type="ECO:0000256" key="2">
    <source>
        <dbReference type="ARBA" id="ARBA00022692"/>
    </source>
</evidence>
<proteinExistence type="predicted"/>
<dbReference type="NCBIfam" id="NF003243">
    <property type="entry name" value="PRK04201.1"/>
    <property type="match status" value="1"/>
</dbReference>
<dbReference type="PANTHER" id="PTHR11040:SF205">
    <property type="entry name" value="ZINC TRANSPORTER ZUPT"/>
    <property type="match status" value="1"/>
</dbReference>
<feature type="transmembrane region" description="Helical" evidence="5">
    <location>
        <begin position="189"/>
        <end position="211"/>
    </location>
</feature>
<dbReference type="PANTHER" id="PTHR11040">
    <property type="entry name" value="ZINC/IRON TRANSPORTER"/>
    <property type="match status" value="1"/>
</dbReference>
<evidence type="ECO:0000256" key="5">
    <source>
        <dbReference type="SAM" id="Phobius"/>
    </source>
</evidence>
<keyword evidence="4 5" id="KW-0472">Membrane</keyword>
<feature type="transmembrane region" description="Helical" evidence="5">
    <location>
        <begin position="74"/>
        <end position="95"/>
    </location>
</feature>
<name>A0ABT0QZL9_9MICO</name>
<feature type="transmembrane region" description="Helical" evidence="5">
    <location>
        <begin position="156"/>
        <end position="177"/>
    </location>
</feature>
<dbReference type="Pfam" id="PF02535">
    <property type="entry name" value="Zip"/>
    <property type="match status" value="1"/>
</dbReference>
<comment type="caution">
    <text evidence="6">The sequence shown here is derived from an EMBL/GenBank/DDBJ whole genome shotgun (WGS) entry which is preliminary data.</text>
</comment>